<accession>A0A482XWM9</accession>
<protein>
    <submittedName>
        <fullName evidence="1">Uncharacterized protein</fullName>
    </submittedName>
</protein>
<dbReference type="Proteomes" id="UP000292704">
    <property type="component" value="Unassembled WGS sequence"/>
</dbReference>
<dbReference type="AlphaFoldDB" id="A0A482XWM9"/>
<comment type="caution">
    <text evidence="1">The sequence shown here is derived from an EMBL/GenBank/DDBJ whole genome shotgun (WGS) entry which is preliminary data.</text>
</comment>
<name>A0A482XWM9_9EURY</name>
<evidence type="ECO:0000313" key="2">
    <source>
        <dbReference type="Proteomes" id="UP000292704"/>
    </source>
</evidence>
<evidence type="ECO:0000313" key="1">
    <source>
        <dbReference type="EMBL" id="RZH68011.1"/>
    </source>
</evidence>
<sequence length="73" mass="8029">MAVRCRRNSSTATTIVATESHCTPDRTTALRSVCQSFQLLLYGLARAPTVTRPGGRSLRNHHHVDIVRRSAGL</sequence>
<organism evidence="1 2">
    <name type="scientific">Natrinema altunense</name>
    <dbReference type="NCBI Taxonomy" id="222984"/>
    <lineage>
        <taxon>Archaea</taxon>
        <taxon>Methanobacteriati</taxon>
        <taxon>Methanobacteriota</taxon>
        <taxon>Stenosarchaea group</taxon>
        <taxon>Halobacteria</taxon>
        <taxon>Halobacteriales</taxon>
        <taxon>Natrialbaceae</taxon>
        <taxon>Natrinema</taxon>
    </lineage>
</organism>
<reference evidence="1 2" key="1">
    <citation type="submission" date="2019-02" db="EMBL/GenBank/DDBJ databases">
        <title>Genome analysis provides insights into bioremediation potentialities and Haloocin production by Natrinema altunense strain 4.1R isolated from Chott Douz in Tunisian desert.</title>
        <authorList>
            <person name="Najjari A."/>
            <person name="Youssef N."/>
            <person name="Ben Dhia O."/>
            <person name="Ferjani R."/>
            <person name="El Hidri D."/>
            <person name="Ouzari H.I."/>
            <person name="Cherif A."/>
        </authorList>
    </citation>
    <scope>NUCLEOTIDE SEQUENCE [LARGE SCALE GENOMIC DNA]</scope>
    <source>
        <strain evidence="1 2">4.1R</strain>
    </source>
</reference>
<gene>
    <name evidence="1" type="ORF">ELS17_00645</name>
</gene>
<proteinExistence type="predicted"/>
<dbReference type="EMBL" id="SHMR01000001">
    <property type="protein sequence ID" value="RZH68011.1"/>
    <property type="molecule type" value="Genomic_DNA"/>
</dbReference>